<feature type="chain" id="PRO_5038698057" evidence="2">
    <location>
        <begin position="38"/>
        <end position="196"/>
    </location>
</feature>
<proteinExistence type="predicted"/>
<evidence type="ECO:0000313" key="4">
    <source>
        <dbReference type="Proteomes" id="UP000248544"/>
    </source>
</evidence>
<gene>
    <name evidence="3" type="ORF">C1I98_25690</name>
</gene>
<feature type="region of interest" description="Disordered" evidence="1">
    <location>
        <begin position="38"/>
        <end position="62"/>
    </location>
</feature>
<accession>A0A2W2GAQ9</accession>
<evidence type="ECO:0000256" key="2">
    <source>
        <dbReference type="SAM" id="SignalP"/>
    </source>
</evidence>
<keyword evidence="4" id="KW-1185">Reference proteome</keyword>
<name>A0A2W2GAQ9_9ACTN</name>
<feature type="signal peptide" evidence="2">
    <location>
        <begin position="1"/>
        <end position="37"/>
    </location>
</feature>
<dbReference type="EMBL" id="POUA01000238">
    <property type="protein sequence ID" value="PZG37365.1"/>
    <property type="molecule type" value="Genomic_DNA"/>
</dbReference>
<dbReference type="InterPro" id="IPR029058">
    <property type="entry name" value="AB_hydrolase_fold"/>
</dbReference>
<sequence>MDVMTMKISPVGGAAVGLLALLAVLPLASSAAASAPAAAPGTSVTSTSTTAPTTPLALPRPTGAQPVGAVTFHLVDRSRPDPWVPAEKTGQLMVSVWYPAKKGGGGRAAPYMTGPEAQAFLEGKKITDVPEEVLSEAKTHAVAGARPAGRKGTLPLVVLSPGFRRRPRLLHRLPAGHQGRERDLPLGLPGRPGGRS</sequence>
<dbReference type="AlphaFoldDB" id="A0A2W2GAQ9"/>
<keyword evidence="2" id="KW-0732">Signal</keyword>
<feature type="region of interest" description="Disordered" evidence="1">
    <location>
        <begin position="173"/>
        <end position="196"/>
    </location>
</feature>
<protein>
    <submittedName>
        <fullName evidence="3">Uncharacterized protein</fullName>
    </submittedName>
</protein>
<evidence type="ECO:0000313" key="3">
    <source>
        <dbReference type="EMBL" id="PZG37365.1"/>
    </source>
</evidence>
<dbReference type="Gene3D" id="3.40.50.1820">
    <property type="entry name" value="alpha/beta hydrolase"/>
    <property type="match status" value="1"/>
</dbReference>
<organism evidence="3 4">
    <name type="scientific">Spongiactinospora gelatinilytica</name>
    <dbReference type="NCBI Taxonomy" id="2666298"/>
    <lineage>
        <taxon>Bacteria</taxon>
        <taxon>Bacillati</taxon>
        <taxon>Actinomycetota</taxon>
        <taxon>Actinomycetes</taxon>
        <taxon>Streptosporangiales</taxon>
        <taxon>Streptosporangiaceae</taxon>
        <taxon>Spongiactinospora</taxon>
    </lineage>
</organism>
<dbReference type="Proteomes" id="UP000248544">
    <property type="component" value="Unassembled WGS sequence"/>
</dbReference>
<reference evidence="3 4" key="1">
    <citation type="submission" date="2018-01" db="EMBL/GenBank/DDBJ databases">
        <title>Draft genome sequence of Sphaerisporangium sp. 7K107.</title>
        <authorList>
            <person name="Sahin N."/>
            <person name="Saygin H."/>
            <person name="Ay H."/>
        </authorList>
    </citation>
    <scope>NUCLEOTIDE SEQUENCE [LARGE SCALE GENOMIC DNA]</scope>
    <source>
        <strain evidence="3 4">7K107</strain>
    </source>
</reference>
<comment type="caution">
    <text evidence="3">The sequence shown here is derived from an EMBL/GenBank/DDBJ whole genome shotgun (WGS) entry which is preliminary data.</text>
</comment>
<evidence type="ECO:0000256" key="1">
    <source>
        <dbReference type="SAM" id="MobiDB-lite"/>
    </source>
</evidence>